<dbReference type="RefSeq" id="XP_020066001.1">
    <property type="nucleotide sequence ID" value="XM_020209359.1"/>
</dbReference>
<comment type="catalytic activity">
    <reaction evidence="10 11">
        <text>uridine(44) in tRNA(Ser) + S-adenosyl-L-methionine = 2'-O-methyluridine(44) in tRNA(Ser) + S-adenosyl-L-homocysteine + H(+)</text>
        <dbReference type="Rhea" id="RHEA:43100"/>
        <dbReference type="Rhea" id="RHEA-COMP:10339"/>
        <dbReference type="Rhea" id="RHEA-COMP:10340"/>
        <dbReference type="ChEBI" id="CHEBI:15378"/>
        <dbReference type="ChEBI" id="CHEBI:57856"/>
        <dbReference type="ChEBI" id="CHEBI:59789"/>
        <dbReference type="ChEBI" id="CHEBI:65315"/>
        <dbReference type="ChEBI" id="CHEBI:74478"/>
        <dbReference type="EC" id="2.1.1.211"/>
    </reaction>
</comment>
<keyword evidence="7 11" id="KW-0808">Transferase</keyword>
<comment type="subcellular location">
    <subcellularLocation>
        <location evidence="1 11">Cytoplasm</location>
    </subcellularLocation>
</comment>
<dbReference type="EMBL" id="KV453910">
    <property type="protein sequence ID" value="ODV80879.1"/>
    <property type="molecule type" value="Genomic_DNA"/>
</dbReference>
<dbReference type="STRING" id="984487.A0A1E4SMX6"/>
<evidence type="ECO:0000313" key="13">
    <source>
        <dbReference type="Proteomes" id="UP000094285"/>
    </source>
</evidence>
<protein>
    <recommendedName>
        <fullName evidence="4 11">tRNA (uracil-O(2)-)-methyltransferase</fullName>
        <ecNumber evidence="3 11">2.1.1.211</ecNumber>
    </recommendedName>
</protein>
<proteinExistence type="inferred from homology"/>
<dbReference type="GO" id="GO:0005737">
    <property type="term" value="C:cytoplasm"/>
    <property type="evidence" value="ECO:0007669"/>
    <property type="project" value="UniProtKB-SubCell"/>
</dbReference>
<accession>A0A1E4SMX6</accession>
<keyword evidence="8 11" id="KW-0949">S-adenosyl-L-methionine</keyword>
<comment type="similarity">
    <text evidence="2 11">Belongs to the TRM44 family.</text>
</comment>
<dbReference type="GO" id="GO:0141101">
    <property type="term" value="F:tRNA(Ser) (uridine(44)-2'-O-)-methyltransferase activity"/>
    <property type="evidence" value="ECO:0007669"/>
    <property type="project" value="UniProtKB-EC"/>
</dbReference>
<evidence type="ECO:0000256" key="2">
    <source>
        <dbReference type="ARBA" id="ARBA00009056"/>
    </source>
</evidence>
<evidence type="ECO:0000256" key="11">
    <source>
        <dbReference type="RuleBase" id="RU368004"/>
    </source>
</evidence>
<evidence type="ECO:0000256" key="7">
    <source>
        <dbReference type="ARBA" id="ARBA00022679"/>
    </source>
</evidence>
<dbReference type="PANTHER" id="PTHR21210:SF0">
    <property type="entry name" value="TRNA (URACIL-O(2)-)-METHYLTRANSFERASE-RELATED"/>
    <property type="match status" value="1"/>
</dbReference>
<organism evidence="12 13">
    <name type="scientific">Suhomyces tanzawaensis NRRL Y-17324</name>
    <dbReference type="NCBI Taxonomy" id="984487"/>
    <lineage>
        <taxon>Eukaryota</taxon>
        <taxon>Fungi</taxon>
        <taxon>Dikarya</taxon>
        <taxon>Ascomycota</taxon>
        <taxon>Saccharomycotina</taxon>
        <taxon>Pichiomycetes</taxon>
        <taxon>Debaryomycetaceae</taxon>
        <taxon>Suhomyces</taxon>
    </lineage>
</organism>
<sequence length="561" mass="63867">MKGKEKKLPEAKLIISDVSVLGDPWVPIYETQVDFEAQHFEAAMSNLIKQPNINSTVIMRADILRENKYDPEEGVTKFESKFVDQMPEFPKTDNQEDVVLHRYLEDISLKSIPLNSEIKLNPKSEIIRRIIPRNPFKDYIINQTCLLLRDEQHQENGSVLVVYIPHIKTSDETPFYLPPVYAVGILYHQSTLSIHYLPFGYNTTSPENLRELDPAERPIRIALRLLQTSAKHSHGAKTGYEKRVNHDLVVPKIAFQNRYISLKKKYSSDLVNLWSESTDPKKHVFEDLAIAAFLIEFWNIKYNGKTDFEFRDLGCGNGLLVYILQMEGYKGKGIDARARKSWATYPKEVQDNLYEQIVIPGILLKPHPAVSKLAPQVKDNGRVFNVPMAPNDKGMEYHSSGSLLNSNQVCTTEDFPSNTFIIGNHSDELTCWIPLLGFPFIVIPCCSHALSGAKIRYPPRKAIHNTNIGPNHNTSISTYSTLVDHVEDLARQVGWKVEKEMLRIPSTRNSAIIGTDKIDRFKNESKESTQVRLFDILAVEGGAEGWVENSMLLMKKAPRNH</sequence>
<gene>
    <name evidence="12" type="ORF">CANTADRAFT_46578</name>
</gene>
<evidence type="ECO:0000256" key="8">
    <source>
        <dbReference type="ARBA" id="ARBA00022691"/>
    </source>
</evidence>
<keyword evidence="13" id="KW-1185">Reference proteome</keyword>
<reference evidence="13" key="1">
    <citation type="submission" date="2016-05" db="EMBL/GenBank/DDBJ databases">
        <title>Comparative genomics of biotechnologically important yeasts.</title>
        <authorList>
            <consortium name="DOE Joint Genome Institute"/>
            <person name="Riley R."/>
            <person name="Haridas S."/>
            <person name="Wolfe K.H."/>
            <person name="Lopes M.R."/>
            <person name="Hittinger C.T."/>
            <person name="Goker M."/>
            <person name="Salamov A."/>
            <person name="Wisecaver J."/>
            <person name="Long T.M."/>
            <person name="Aerts A.L."/>
            <person name="Barry K."/>
            <person name="Choi C."/>
            <person name="Clum A."/>
            <person name="Coughlan A.Y."/>
            <person name="Deshpande S."/>
            <person name="Douglass A.P."/>
            <person name="Hanson S.J."/>
            <person name="Klenk H.-P."/>
            <person name="Labutti K."/>
            <person name="Lapidus A."/>
            <person name="Lindquist E."/>
            <person name="Lipzen A."/>
            <person name="Meier-Kolthoff J.P."/>
            <person name="Ohm R.A."/>
            <person name="Otillar R.P."/>
            <person name="Pangilinan J."/>
            <person name="Peng Y."/>
            <person name="Rokas A."/>
            <person name="Rosa C.A."/>
            <person name="Scheuner C."/>
            <person name="Sibirny A.A."/>
            <person name="Slot J.C."/>
            <person name="Stielow J.B."/>
            <person name="Sun H."/>
            <person name="Kurtzman C.P."/>
            <person name="Blackwell M."/>
            <person name="Grigoriev I.V."/>
            <person name="Jeffries T.W."/>
        </authorList>
    </citation>
    <scope>NUCLEOTIDE SEQUENCE [LARGE SCALE GENOMIC DNA]</scope>
    <source>
        <strain evidence="13">NRRL Y-17324</strain>
    </source>
</reference>
<dbReference type="Pfam" id="PF07757">
    <property type="entry name" value="AdoMet_MTase"/>
    <property type="match status" value="1"/>
</dbReference>
<keyword evidence="5 11" id="KW-0963">Cytoplasm</keyword>
<dbReference type="GeneID" id="30983495"/>
<dbReference type="Proteomes" id="UP000094285">
    <property type="component" value="Unassembled WGS sequence"/>
</dbReference>
<dbReference type="GO" id="GO:0002128">
    <property type="term" value="P:tRNA nucleoside ribose methylation"/>
    <property type="evidence" value="ECO:0007669"/>
    <property type="project" value="EnsemblFungi"/>
</dbReference>
<comment type="function">
    <text evidence="11">Adenosyl-L-methionine (AdoMet)-dependent tRNA (uracil-O(2)-)-methyltransferase.</text>
</comment>
<dbReference type="OrthoDB" id="10047021at2759"/>
<dbReference type="PANTHER" id="PTHR21210">
    <property type="entry name" value="TRNA (URACIL-O(2)-)-METHYLTRANSFERASE-RELATED"/>
    <property type="match status" value="1"/>
</dbReference>
<evidence type="ECO:0000256" key="6">
    <source>
        <dbReference type="ARBA" id="ARBA00022603"/>
    </source>
</evidence>
<evidence type="ECO:0000256" key="4">
    <source>
        <dbReference type="ARBA" id="ARBA00017788"/>
    </source>
</evidence>
<evidence type="ECO:0000256" key="3">
    <source>
        <dbReference type="ARBA" id="ARBA00012795"/>
    </source>
</evidence>
<evidence type="ECO:0000256" key="9">
    <source>
        <dbReference type="ARBA" id="ARBA00022694"/>
    </source>
</evidence>
<dbReference type="EC" id="2.1.1.211" evidence="3 11"/>
<keyword evidence="9 11" id="KW-0819">tRNA processing</keyword>
<dbReference type="AlphaFoldDB" id="A0A1E4SMX6"/>
<dbReference type="InterPro" id="IPR011671">
    <property type="entry name" value="tRNA_uracil_MeTrfase"/>
</dbReference>
<evidence type="ECO:0000313" key="12">
    <source>
        <dbReference type="EMBL" id="ODV80879.1"/>
    </source>
</evidence>
<keyword evidence="6 11" id="KW-0489">Methyltransferase</keyword>
<evidence type="ECO:0000256" key="5">
    <source>
        <dbReference type="ARBA" id="ARBA00022490"/>
    </source>
</evidence>
<evidence type="ECO:0000256" key="1">
    <source>
        <dbReference type="ARBA" id="ARBA00004496"/>
    </source>
</evidence>
<evidence type="ECO:0000256" key="10">
    <source>
        <dbReference type="ARBA" id="ARBA00047957"/>
    </source>
</evidence>
<name>A0A1E4SMX6_9ASCO</name>